<reference evidence="3 4" key="1">
    <citation type="journal article" date="2024" name="G3 (Bethesda)">
        <title>Genome assembly of Hibiscus sabdariffa L. provides insights into metabolisms of medicinal natural products.</title>
        <authorList>
            <person name="Kim T."/>
        </authorList>
    </citation>
    <scope>NUCLEOTIDE SEQUENCE [LARGE SCALE GENOMIC DNA]</scope>
    <source>
        <strain evidence="3">TK-2024</strain>
        <tissue evidence="3">Old leaves</tissue>
    </source>
</reference>
<feature type="signal peptide" evidence="2">
    <location>
        <begin position="1"/>
        <end position="29"/>
    </location>
</feature>
<gene>
    <name evidence="3" type="ORF">V6N12_065100</name>
</gene>
<evidence type="ECO:0000313" key="3">
    <source>
        <dbReference type="EMBL" id="KAK8596617.1"/>
    </source>
</evidence>
<comment type="caution">
    <text evidence="3">The sequence shown here is derived from an EMBL/GenBank/DDBJ whole genome shotgun (WGS) entry which is preliminary data.</text>
</comment>
<evidence type="ECO:0000313" key="4">
    <source>
        <dbReference type="Proteomes" id="UP001472677"/>
    </source>
</evidence>
<accession>A0ABR2G958</accession>
<sequence length="191" mass="20596">MEKFKAPKPCLLFFLALLSFSILVTSGKAEATTNQKAAPQNEENHAPLPDSLPGGTPISNVPFARPVGNNGKQSGQLGYQQQQDPNYPQQGINQPLSGFSQPFSTTNQPYSGRNQPFSSVNQPLGGTSTTQDGSMDYAAFDNGVTKEKTSIQSVALVVKRGVPKCRNQALGRTPISQRLRVRTTHHIPFAA</sequence>
<dbReference type="Proteomes" id="UP001472677">
    <property type="component" value="Unassembled WGS sequence"/>
</dbReference>
<keyword evidence="2" id="KW-0732">Signal</keyword>
<feature type="compositionally biased region" description="Low complexity" evidence="1">
    <location>
        <begin position="71"/>
        <end position="90"/>
    </location>
</feature>
<proteinExistence type="predicted"/>
<feature type="chain" id="PRO_5046459992" evidence="2">
    <location>
        <begin position="30"/>
        <end position="191"/>
    </location>
</feature>
<name>A0ABR2G958_9ROSI</name>
<keyword evidence="4" id="KW-1185">Reference proteome</keyword>
<protein>
    <submittedName>
        <fullName evidence="3">Uncharacterized protein</fullName>
    </submittedName>
</protein>
<feature type="region of interest" description="Disordered" evidence="1">
    <location>
        <begin position="33"/>
        <end position="132"/>
    </location>
</feature>
<organism evidence="3 4">
    <name type="scientific">Hibiscus sabdariffa</name>
    <name type="common">roselle</name>
    <dbReference type="NCBI Taxonomy" id="183260"/>
    <lineage>
        <taxon>Eukaryota</taxon>
        <taxon>Viridiplantae</taxon>
        <taxon>Streptophyta</taxon>
        <taxon>Embryophyta</taxon>
        <taxon>Tracheophyta</taxon>
        <taxon>Spermatophyta</taxon>
        <taxon>Magnoliopsida</taxon>
        <taxon>eudicotyledons</taxon>
        <taxon>Gunneridae</taxon>
        <taxon>Pentapetalae</taxon>
        <taxon>rosids</taxon>
        <taxon>malvids</taxon>
        <taxon>Malvales</taxon>
        <taxon>Malvaceae</taxon>
        <taxon>Malvoideae</taxon>
        <taxon>Hibiscus</taxon>
    </lineage>
</organism>
<dbReference type="EMBL" id="JBBPBM010000002">
    <property type="protein sequence ID" value="KAK8596617.1"/>
    <property type="molecule type" value="Genomic_DNA"/>
</dbReference>
<evidence type="ECO:0000256" key="2">
    <source>
        <dbReference type="SAM" id="SignalP"/>
    </source>
</evidence>
<evidence type="ECO:0000256" key="1">
    <source>
        <dbReference type="SAM" id="MobiDB-lite"/>
    </source>
</evidence>
<feature type="compositionally biased region" description="Polar residues" evidence="1">
    <location>
        <begin position="91"/>
        <end position="132"/>
    </location>
</feature>